<dbReference type="PANTHER" id="PTHR34975:SF2">
    <property type="entry name" value="SPORE GERMINATION PROTEIN A2"/>
    <property type="match status" value="1"/>
</dbReference>
<feature type="transmembrane region" description="Helical" evidence="8">
    <location>
        <begin position="193"/>
        <end position="213"/>
    </location>
</feature>
<name>A0A3M8B136_9BACL</name>
<feature type="transmembrane region" description="Helical" evidence="8">
    <location>
        <begin position="42"/>
        <end position="62"/>
    </location>
</feature>
<protein>
    <submittedName>
        <fullName evidence="9">Spore gernimation protein</fullName>
    </submittedName>
</protein>
<feature type="transmembrane region" description="Helical" evidence="8">
    <location>
        <begin position="90"/>
        <end position="111"/>
    </location>
</feature>
<keyword evidence="6 8" id="KW-1133">Transmembrane helix</keyword>
<dbReference type="PANTHER" id="PTHR34975">
    <property type="entry name" value="SPORE GERMINATION PROTEIN A2"/>
    <property type="match status" value="1"/>
</dbReference>
<reference evidence="9 10" key="1">
    <citation type="submission" date="2018-10" db="EMBL/GenBank/DDBJ databases">
        <title>Phylogenomics of Brevibacillus.</title>
        <authorList>
            <person name="Dunlap C."/>
        </authorList>
    </citation>
    <scope>NUCLEOTIDE SEQUENCE [LARGE SCALE GENOMIC DNA]</scope>
    <source>
        <strain evidence="9 10">DSM 100115</strain>
    </source>
</reference>
<dbReference type="AlphaFoldDB" id="A0A3M8B136"/>
<feature type="transmembrane region" description="Helical" evidence="8">
    <location>
        <begin position="12"/>
        <end position="30"/>
    </location>
</feature>
<keyword evidence="4" id="KW-0309">Germination</keyword>
<evidence type="ECO:0000256" key="6">
    <source>
        <dbReference type="ARBA" id="ARBA00022989"/>
    </source>
</evidence>
<feature type="transmembrane region" description="Helical" evidence="8">
    <location>
        <begin position="225"/>
        <end position="250"/>
    </location>
</feature>
<organism evidence="9 10">
    <name type="scientific">Brevibacillus gelatini</name>
    <dbReference type="NCBI Taxonomy" id="1655277"/>
    <lineage>
        <taxon>Bacteria</taxon>
        <taxon>Bacillati</taxon>
        <taxon>Bacillota</taxon>
        <taxon>Bacilli</taxon>
        <taxon>Bacillales</taxon>
        <taxon>Paenibacillaceae</taxon>
        <taxon>Brevibacillus</taxon>
    </lineage>
</organism>
<evidence type="ECO:0000256" key="8">
    <source>
        <dbReference type="SAM" id="Phobius"/>
    </source>
</evidence>
<comment type="caution">
    <text evidence="9">The sequence shown here is derived from an EMBL/GenBank/DDBJ whole genome shotgun (WGS) entry which is preliminary data.</text>
</comment>
<dbReference type="EMBL" id="RHHS01000027">
    <property type="protein sequence ID" value="RNB56973.1"/>
    <property type="molecule type" value="Genomic_DNA"/>
</dbReference>
<keyword evidence="5 8" id="KW-0812">Transmembrane</keyword>
<feature type="transmembrane region" description="Helical" evidence="8">
    <location>
        <begin position="117"/>
        <end position="144"/>
    </location>
</feature>
<comment type="subcellular location">
    <subcellularLocation>
        <location evidence="1">Membrane</location>
        <topology evidence="1">Multi-pass membrane protein</topology>
    </subcellularLocation>
</comment>
<accession>A0A3M8B136</accession>
<proteinExistence type="inferred from homology"/>
<dbReference type="Pfam" id="PF03845">
    <property type="entry name" value="Spore_permease"/>
    <property type="match status" value="1"/>
</dbReference>
<evidence type="ECO:0000313" key="10">
    <source>
        <dbReference type="Proteomes" id="UP000268829"/>
    </source>
</evidence>
<evidence type="ECO:0000256" key="1">
    <source>
        <dbReference type="ARBA" id="ARBA00004141"/>
    </source>
</evidence>
<evidence type="ECO:0000313" key="9">
    <source>
        <dbReference type="EMBL" id="RNB56973.1"/>
    </source>
</evidence>
<dbReference type="OrthoDB" id="2716906at2"/>
<evidence type="ECO:0000256" key="5">
    <source>
        <dbReference type="ARBA" id="ARBA00022692"/>
    </source>
</evidence>
<sequence length="383" mass="43510">MGDQRGSISTWQLIAILISSIIGGAILTLPRTASAELQEVGWLGPIASGVIAFFPLMAMVYLSKQYPGLTFVEYGPLVFGGRRYPRLGNILNTPWMLMFLLFQFLNTAMVARGFGEIIVTSILLDTPLEAILLTLFLMVLYLCMHELEVLVRVNELLFPIMFVPIIIIPYVTINSANWENLLPLHIDSWQSLASTAFGTFMLYTGFELMMIYFGLAMPGSRISLVAWSGLSFTVVSYVLTTIAGIVVFGYEELQHLIWPTLEMVKTARRTGWILERLEAAFLTIWMASIFTTFGNMYYSMVYAIRLWLKKGIRFQRILALIFFIPMFYVSLWPQNIVEFFAFNEKLTAFCYLPTVFFPILLAVIQAIRSRFSQQAIENKKGGT</sequence>
<keyword evidence="10" id="KW-1185">Reference proteome</keyword>
<keyword evidence="3" id="KW-0813">Transport</keyword>
<feature type="transmembrane region" description="Helical" evidence="8">
    <location>
        <begin position="316"/>
        <end position="334"/>
    </location>
</feature>
<evidence type="ECO:0000256" key="4">
    <source>
        <dbReference type="ARBA" id="ARBA00022544"/>
    </source>
</evidence>
<dbReference type="GO" id="GO:0009847">
    <property type="term" value="P:spore germination"/>
    <property type="evidence" value="ECO:0007669"/>
    <property type="project" value="InterPro"/>
</dbReference>
<feature type="transmembrane region" description="Helical" evidence="8">
    <location>
        <begin position="156"/>
        <end position="173"/>
    </location>
</feature>
<gene>
    <name evidence="9" type="ORF">EDM57_11690</name>
</gene>
<dbReference type="InterPro" id="IPR004761">
    <property type="entry name" value="Spore_GerAB"/>
</dbReference>
<dbReference type="Proteomes" id="UP000268829">
    <property type="component" value="Unassembled WGS sequence"/>
</dbReference>
<keyword evidence="7 8" id="KW-0472">Membrane</keyword>
<dbReference type="RefSeq" id="WP_122904935.1">
    <property type="nucleotide sequence ID" value="NZ_RHHS01000027.1"/>
</dbReference>
<comment type="similarity">
    <text evidence="2">Belongs to the amino acid-polyamine-organocation (APC) superfamily. Spore germination protein (SGP) (TC 2.A.3.9) family.</text>
</comment>
<feature type="transmembrane region" description="Helical" evidence="8">
    <location>
        <begin position="279"/>
        <end position="304"/>
    </location>
</feature>
<evidence type="ECO:0000256" key="3">
    <source>
        <dbReference type="ARBA" id="ARBA00022448"/>
    </source>
</evidence>
<evidence type="ECO:0000256" key="7">
    <source>
        <dbReference type="ARBA" id="ARBA00023136"/>
    </source>
</evidence>
<dbReference type="GO" id="GO:0016020">
    <property type="term" value="C:membrane"/>
    <property type="evidence" value="ECO:0007669"/>
    <property type="project" value="UniProtKB-SubCell"/>
</dbReference>
<feature type="transmembrane region" description="Helical" evidence="8">
    <location>
        <begin position="346"/>
        <end position="364"/>
    </location>
</feature>
<dbReference type="NCBIfam" id="TIGR00912">
    <property type="entry name" value="2A0309"/>
    <property type="match status" value="1"/>
</dbReference>
<evidence type="ECO:0000256" key="2">
    <source>
        <dbReference type="ARBA" id="ARBA00007998"/>
    </source>
</evidence>
<dbReference type="Gene3D" id="1.20.1740.10">
    <property type="entry name" value="Amino acid/polyamine transporter I"/>
    <property type="match status" value="1"/>
</dbReference>